<dbReference type="AlphaFoldDB" id="A0A314XWT2"/>
<dbReference type="OrthoDB" id="10501002at2759"/>
<dbReference type="EMBL" id="PJQY01002015">
    <property type="protein sequence ID" value="PQP97078.1"/>
    <property type="molecule type" value="Genomic_DNA"/>
</dbReference>
<evidence type="ECO:0000313" key="2">
    <source>
        <dbReference type="Proteomes" id="UP000250321"/>
    </source>
</evidence>
<organism evidence="1 2">
    <name type="scientific">Prunus yedoensis var. nudiflora</name>
    <dbReference type="NCBI Taxonomy" id="2094558"/>
    <lineage>
        <taxon>Eukaryota</taxon>
        <taxon>Viridiplantae</taxon>
        <taxon>Streptophyta</taxon>
        <taxon>Embryophyta</taxon>
        <taxon>Tracheophyta</taxon>
        <taxon>Spermatophyta</taxon>
        <taxon>Magnoliopsida</taxon>
        <taxon>eudicotyledons</taxon>
        <taxon>Gunneridae</taxon>
        <taxon>Pentapetalae</taxon>
        <taxon>rosids</taxon>
        <taxon>fabids</taxon>
        <taxon>Rosales</taxon>
        <taxon>Rosaceae</taxon>
        <taxon>Amygdaloideae</taxon>
        <taxon>Amygdaleae</taxon>
        <taxon>Prunus</taxon>
    </lineage>
</organism>
<name>A0A314XWT2_PRUYE</name>
<evidence type="ECO:0000313" key="1">
    <source>
        <dbReference type="EMBL" id="PQP97078.1"/>
    </source>
</evidence>
<dbReference type="Proteomes" id="UP000250321">
    <property type="component" value="Unassembled WGS sequence"/>
</dbReference>
<sequence>MGLHRGSDCWTNPRRGYYYWMVEKMEALLKEGYSSNQGFEGDSMTRGIRFQVNHISELCERLRWVRCLREPRERGNSPPLSPLEGKINWLPSHLYK</sequence>
<accession>A0A314XWT2</accession>
<keyword evidence="2" id="KW-1185">Reference proteome</keyword>
<reference evidence="1 2" key="1">
    <citation type="submission" date="2018-02" db="EMBL/GenBank/DDBJ databases">
        <title>Draft genome of wild Prunus yedoensis var. nudiflora.</title>
        <authorList>
            <person name="Baek S."/>
            <person name="Kim J.-H."/>
            <person name="Choi K."/>
            <person name="Kim G.-B."/>
            <person name="Cho A."/>
            <person name="Jang H."/>
            <person name="Shin C.-H."/>
            <person name="Yu H.-J."/>
            <person name="Mun J.-H."/>
        </authorList>
    </citation>
    <scope>NUCLEOTIDE SEQUENCE [LARGE SCALE GENOMIC DNA]</scope>
    <source>
        <strain evidence="2">cv. Jeju island</strain>
        <tissue evidence="1">Leaf</tissue>
    </source>
</reference>
<comment type="caution">
    <text evidence="1">The sequence shown here is derived from an EMBL/GenBank/DDBJ whole genome shotgun (WGS) entry which is preliminary data.</text>
</comment>
<proteinExistence type="predicted"/>
<protein>
    <submittedName>
        <fullName evidence="1">Uncharacterized protein</fullName>
    </submittedName>
</protein>
<gene>
    <name evidence="1" type="ORF">Pyn_00904</name>
</gene>